<dbReference type="InterPro" id="IPR011606">
    <property type="entry name" value="Brnchd-chn_aa_trnsp_permease"/>
</dbReference>
<feature type="compositionally biased region" description="Low complexity" evidence="8">
    <location>
        <begin position="242"/>
        <end position="257"/>
    </location>
</feature>
<evidence type="ECO:0000256" key="9">
    <source>
        <dbReference type="SAM" id="Phobius"/>
    </source>
</evidence>
<dbReference type="Pfam" id="PF03591">
    <property type="entry name" value="AzlC"/>
    <property type="match status" value="1"/>
</dbReference>
<organism evidence="10 11">
    <name type="scientific">Bifidobacterium erythrocebi</name>
    <dbReference type="NCBI Taxonomy" id="2675325"/>
    <lineage>
        <taxon>Bacteria</taxon>
        <taxon>Bacillati</taxon>
        <taxon>Actinomycetota</taxon>
        <taxon>Actinomycetes</taxon>
        <taxon>Bifidobacteriales</taxon>
        <taxon>Bifidobacteriaceae</taxon>
        <taxon>Bifidobacterium</taxon>
    </lineage>
</organism>
<name>A0A7Y0HUI9_9BIFI</name>
<dbReference type="EMBL" id="JAAIIF010000008">
    <property type="protein sequence ID" value="NMM96211.1"/>
    <property type="molecule type" value="Genomic_DNA"/>
</dbReference>
<evidence type="ECO:0000313" key="11">
    <source>
        <dbReference type="Proteomes" id="UP000529710"/>
    </source>
</evidence>
<reference evidence="10 11" key="1">
    <citation type="submission" date="2020-02" db="EMBL/GenBank/DDBJ databases">
        <title>Characterization of phylogenetic diversity of novel bifidobacterial species isolated in Czech ZOOs.</title>
        <authorList>
            <person name="Lugli G.A."/>
            <person name="Vera N.B."/>
            <person name="Ventura M."/>
        </authorList>
    </citation>
    <scope>NUCLEOTIDE SEQUENCE [LARGE SCALE GENOMIC DNA]</scope>
    <source>
        <strain evidence="10 11">DSM 109960</strain>
    </source>
</reference>
<keyword evidence="3" id="KW-0813">Transport</keyword>
<feature type="transmembrane region" description="Helical" evidence="9">
    <location>
        <begin position="166"/>
        <end position="184"/>
    </location>
</feature>
<evidence type="ECO:0000256" key="3">
    <source>
        <dbReference type="ARBA" id="ARBA00022448"/>
    </source>
</evidence>
<keyword evidence="6 9" id="KW-1133">Transmembrane helix</keyword>
<evidence type="ECO:0000256" key="5">
    <source>
        <dbReference type="ARBA" id="ARBA00022692"/>
    </source>
</evidence>
<comment type="caution">
    <text evidence="10">The sequence shown here is derived from an EMBL/GenBank/DDBJ whole genome shotgun (WGS) entry which is preliminary data.</text>
</comment>
<evidence type="ECO:0000256" key="7">
    <source>
        <dbReference type="ARBA" id="ARBA00023136"/>
    </source>
</evidence>
<keyword evidence="4" id="KW-1003">Cell membrane</keyword>
<protein>
    <submittedName>
        <fullName evidence="10">Branched-chain amino acid transporter AzlC</fullName>
    </submittedName>
</protein>
<feature type="region of interest" description="Disordered" evidence="8">
    <location>
        <begin position="242"/>
        <end position="265"/>
    </location>
</feature>
<comment type="subcellular location">
    <subcellularLocation>
        <location evidence="1">Cell membrane</location>
        <topology evidence="1">Multi-pass membrane protein</topology>
    </subcellularLocation>
</comment>
<accession>A0A7Y0HUI9</accession>
<gene>
    <name evidence="10" type="ORF">G1C98_0947</name>
</gene>
<dbReference type="Proteomes" id="UP000529710">
    <property type="component" value="Unassembled WGS sequence"/>
</dbReference>
<keyword evidence="11" id="KW-1185">Reference proteome</keyword>
<evidence type="ECO:0000256" key="6">
    <source>
        <dbReference type="ARBA" id="ARBA00022989"/>
    </source>
</evidence>
<comment type="similarity">
    <text evidence="2">Belongs to the AzlC family.</text>
</comment>
<feature type="transmembrane region" description="Helical" evidence="9">
    <location>
        <begin position="23"/>
        <end position="41"/>
    </location>
</feature>
<evidence type="ECO:0000256" key="4">
    <source>
        <dbReference type="ARBA" id="ARBA00022475"/>
    </source>
</evidence>
<dbReference type="RefSeq" id="WP_240944907.1">
    <property type="nucleotide sequence ID" value="NZ_JAAIIF010000008.1"/>
</dbReference>
<evidence type="ECO:0000256" key="2">
    <source>
        <dbReference type="ARBA" id="ARBA00010735"/>
    </source>
</evidence>
<feature type="transmembrane region" description="Helical" evidence="9">
    <location>
        <begin position="218"/>
        <end position="236"/>
    </location>
</feature>
<feature type="transmembrane region" description="Helical" evidence="9">
    <location>
        <begin position="196"/>
        <end position="212"/>
    </location>
</feature>
<keyword evidence="5 9" id="KW-0812">Transmembrane</keyword>
<evidence type="ECO:0000256" key="8">
    <source>
        <dbReference type="SAM" id="MobiDB-lite"/>
    </source>
</evidence>
<dbReference type="PANTHER" id="PTHR34979:SF1">
    <property type="entry name" value="INNER MEMBRANE PROTEIN YGAZ"/>
    <property type="match status" value="1"/>
</dbReference>
<dbReference type="AlphaFoldDB" id="A0A7Y0HUI9"/>
<dbReference type="GO" id="GO:0005886">
    <property type="term" value="C:plasma membrane"/>
    <property type="evidence" value="ECO:0007669"/>
    <property type="project" value="UniProtKB-SubCell"/>
</dbReference>
<dbReference type="PANTHER" id="PTHR34979">
    <property type="entry name" value="INNER MEMBRANE PROTEIN YGAZ"/>
    <property type="match status" value="1"/>
</dbReference>
<proteinExistence type="inferred from homology"/>
<dbReference type="GO" id="GO:1903785">
    <property type="term" value="P:L-valine transmembrane transport"/>
    <property type="evidence" value="ECO:0007669"/>
    <property type="project" value="TreeGrafter"/>
</dbReference>
<keyword evidence="7 9" id="KW-0472">Membrane</keyword>
<evidence type="ECO:0000313" key="10">
    <source>
        <dbReference type="EMBL" id="NMM96211.1"/>
    </source>
</evidence>
<evidence type="ECO:0000256" key="1">
    <source>
        <dbReference type="ARBA" id="ARBA00004651"/>
    </source>
</evidence>
<feature type="transmembrane region" description="Helical" evidence="9">
    <location>
        <begin position="137"/>
        <end position="160"/>
    </location>
</feature>
<sequence>MAPNTRHRRQAIAKAFTTALPRTLPVCISFFFLAMSYGVLMGTRGYSFLWPMCMSTFIYTGSMEFVTVDLLVSAFNPLAALMLAIMLGTRHLFYGISMLGRFTNMGAKKPYLIFSLCDETFAIDNGTTIPTTVDRGWFYLFVALLNQLSWVSGATLGGIIGGRITFSTTGLDFVMTAMFVVIFIDQWMTTTHKSHMAALTGIAIPTICLSILGPDNFMIPSLIAMLIMFIALRPYLEDLNTTTTPTNTDTTDSTDTPTTKENHTR</sequence>